<evidence type="ECO:0000256" key="2">
    <source>
        <dbReference type="ARBA" id="ARBA00022801"/>
    </source>
</evidence>
<evidence type="ECO:0000259" key="8">
    <source>
        <dbReference type="Pfam" id="PF17851"/>
    </source>
</evidence>
<feature type="active site" description="Proton acceptor" evidence="4">
    <location>
        <position position="32"/>
    </location>
</feature>
<sequence length="568" mass="64059">MRRNNIFLGIWLTIASLSKAIHNPIISGWNPDPSILRVQDDYYIATSSFEYFPGIPIYKSRDLSNWTLISHAFTRPDQLQLYGTPTGAGAWAPSLAHFDGKFWIASMTRWTYDPVARVWPRVFFASSVDLIHWSEPTWADPWGIDPELFRDPVSKKTYLNLMAPNNNQDRLWGIYQCEISLKDGSCSGQYRSLWNGTLAHNATARPEGPKMTFKDGWYYLLIAEGGTDDLHRSTIARSRSPEGPFKAGPNNPLLFNGAYGFDNLTVQSTGHATMVETPSGEWYAAFLARRKINGSSPLGRETFITSVTWKDGWPIFNDGKPILLSEEVGPVTGKRRIPPPFVDDFSSQTLDSEWYQLRTPYTRNFKVHKGSLELKPNVFSLSDRDTPAALLRKQKSLNMTFSAELLGFNKTLGPKNQVGISSYLSEFQHQDIGVTACANTTGLCIYTELWQNQTSQYHQIPLNTTRLTESLVLHIRATPLLYQLGYSFGNALKPNYIAEIASSWQAFAPANYFVFSGASFAIFATGLGEPWPYDEPVVGFKRVTETYYEENIPDHDIWDKQQPVGTCA</sequence>
<dbReference type="InterPro" id="IPR006710">
    <property type="entry name" value="Glyco_hydro_43"/>
</dbReference>
<protein>
    <submittedName>
        <fullName evidence="9">Non-reducing end alpha-L-arabinofuranosidase BoGH43A</fullName>
    </submittedName>
</protein>
<evidence type="ECO:0000313" key="9">
    <source>
        <dbReference type="EMBL" id="KAF3063078.1"/>
    </source>
</evidence>
<dbReference type="EMBL" id="QLNT01000020">
    <property type="protein sequence ID" value="KAF3063078.1"/>
    <property type="molecule type" value="Genomic_DNA"/>
</dbReference>
<dbReference type="CDD" id="cd18617">
    <property type="entry name" value="GH43_XynB-like"/>
    <property type="match status" value="1"/>
</dbReference>
<dbReference type="SUPFAM" id="SSF49899">
    <property type="entry name" value="Concanavalin A-like lectins/glucanases"/>
    <property type="match status" value="1"/>
</dbReference>
<keyword evidence="10" id="KW-1185">Reference proteome</keyword>
<comment type="similarity">
    <text evidence="1 6">Belongs to the glycosyl hydrolase 43 family.</text>
</comment>
<evidence type="ECO:0000256" key="7">
    <source>
        <dbReference type="SAM" id="SignalP"/>
    </source>
</evidence>
<evidence type="ECO:0000256" key="6">
    <source>
        <dbReference type="RuleBase" id="RU361187"/>
    </source>
</evidence>
<feature type="site" description="Important for catalytic activity, responsible for pKa modulation of the active site Glu and correct orientation of both the proton donor and substrate" evidence="5">
    <location>
        <position position="145"/>
    </location>
</feature>
<dbReference type="Pfam" id="PF04616">
    <property type="entry name" value="Glyco_hydro_43"/>
    <property type="match status" value="1"/>
</dbReference>
<evidence type="ECO:0000256" key="5">
    <source>
        <dbReference type="PIRSR" id="PIRSR606710-2"/>
    </source>
</evidence>
<evidence type="ECO:0000256" key="4">
    <source>
        <dbReference type="PIRSR" id="PIRSR606710-1"/>
    </source>
</evidence>
<dbReference type="Pfam" id="PF17851">
    <property type="entry name" value="GH43_C2"/>
    <property type="match status" value="1"/>
</dbReference>
<comment type="caution">
    <text evidence="9">The sequence shown here is derived from an EMBL/GenBank/DDBJ whole genome shotgun (WGS) entry which is preliminary data.</text>
</comment>
<dbReference type="GO" id="GO:0005975">
    <property type="term" value="P:carbohydrate metabolic process"/>
    <property type="evidence" value="ECO:0007669"/>
    <property type="project" value="InterPro"/>
</dbReference>
<feature type="chain" id="PRO_5040509166" evidence="7">
    <location>
        <begin position="21"/>
        <end position="568"/>
    </location>
</feature>
<dbReference type="InterPro" id="IPR013320">
    <property type="entry name" value="ConA-like_dom_sf"/>
</dbReference>
<proteinExistence type="inferred from homology"/>
<dbReference type="InterPro" id="IPR023296">
    <property type="entry name" value="Glyco_hydro_beta-prop_sf"/>
</dbReference>
<feature type="signal peptide" evidence="7">
    <location>
        <begin position="1"/>
        <end position="20"/>
    </location>
</feature>
<dbReference type="Gene3D" id="2.60.120.200">
    <property type="match status" value="1"/>
</dbReference>
<dbReference type="AlphaFoldDB" id="A0A9P4X7Z7"/>
<keyword evidence="7" id="KW-0732">Signal</keyword>
<dbReference type="GO" id="GO:0004553">
    <property type="term" value="F:hydrolase activity, hydrolyzing O-glycosyl compounds"/>
    <property type="evidence" value="ECO:0007669"/>
    <property type="project" value="InterPro"/>
</dbReference>
<name>A0A9P4X7Z7_9HYPO</name>
<evidence type="ECO:0000256" key="3">
    <source>
        <dbReference type="ARBA" id="ARBA00023295"/>
    </source>
</evidence>
<feature type="domain" description="Beta-xylosidase C-terminal Concanavalin A-like" evidence="8">
    <location>
        <begin position="343"/>
        <end position="528"/>
    </location>
</feature>
<accession>A0A9P4X7Z7</accession>
<keyword evidence="2 6" id="KW-0378">Hydrolase</keyword>
<dbReference type="Proteomes" id="UP000801864">
    <property type="component" value="Unassembled WGS sequence"/>
</dbReference>
<dbReference type="InterPro" id="IPR051795">
    <property type="entry name" value="Glycosyl_Hydrlase_43"/>
</dbReference>
<keyword evidence="3 6" id="KW-0326">Glycosidase</keyword>
<organism evidence="9 10">
    <name type="scientific">Trichoderma lentiforme</name>
    <dbReference type="NCBI Taxonomy" id="1567552"/>
    <lineage>
        <taxon>Eukaryota</taxon>
        <taxon>Fungi</taxon>
        <taxon>Dikarya</taxon>
        <taxon>Ascomycota</taxon>
        <taxon>Pezizomycotina</taxon>
        <taxon>Sordariomycetes</taxon>
        <taxon>Hypocreomycetidae</taxon>
        <taxon>Hypocreales</taxon>
        <taxon>Hypocreaceae</taxon>
        <taxon>Trichoderma</taxon>
    </lineage>
</organism>
<dbReference type="PANTHER" id="PTHR42812">
    <property type="entry name" value="BETA-XYLOSIDASE"/>
    <property type="match status" value="1"/>
</dbReference>
<dbReference type="SUPFAM" id="SSF75005">
    <property type="entry name" value="Arabinanase/levansucrase/invertase"/>
    <property type="match status" value="1"/>
</dbReference>
<evidence type="ECO:0000313" key="10">
    <source>
        <dbReference type="Proteomes" id="UP000801864"/>
    </source>
</evidence>
<evidence type="ECO:0000256" key="1">
    <source>
        <dbReference type="ARBA" id="ARBA00009865"/>
    </source>
</evidence>
<gene>
    <name evidence="9" type="ORF">CFAM422_010286</name>
</gene>
<reference evidence="9 10" key="1">
    <citation type="submission" date="2018-06" db="EMBL/GenBank/DDBJ databases">
        <title>Genome analysis of cellulolytic fungus Trichoderma lentiforme CFAM-422.</title>
        <authorList>
            <person name="Steindorff A.S."/>
            <person name="Formighieri E.F."/>
            <person name="Midorikawa G.E.O."/>
            <person name="Tamietti M.S."/>
            <person name="Ramos E.Z."/>
            <person name="Silva A.S."/>
            <person name="Bon E.P.S."/>
            <person name="Mendes T.D."/>
            <person name="Damaso M.C.T."/>
            <person name="Favaro L.C.L."/>
        </authorList>
    </citation>
    <scope>NUCLEOTIDE SEQUENCE [LARGE SCALE GENOMIC DNA]</scope>
    <source>
        <strain evidence="9 10">CFAM-422</strain>
    </source>
</reference>
<dbReference type="PANTHER" id="PTHR42812:SF16">
    <property type="entry name" value="HYDROLASE, PUTATIVE (AFU_ORTHOLOGUE AFUA_7G06110)-RELATED"/>
    <property type="match status" value="1"/>
</dbReference>
<feature type="active site" description="Proton donor" evidence="4">
    <location>
        <position position="207"/>
    </location>
</feature>
<dbReference type="InterPro" id="IPR041542">
    <property type="entry name" value="GH43_C2"/>
</dbReference>
<dbReference type="Gene3D" id="2.115.10.20">
    <property type="entry name" value="Glycosyl hydrolase domain, family 43"/>
    <property type="match status" value="1"/>
</dbReference>